<feature type="domain" description="C2H2-type" evidence="11">
    <location>
        <begin position="280"/>
        <end position="300"/>
    </location>
</feature>
<comment type="subcellular location">
    <subcellularLocation>
        <location evidence="1">Nucleus</location>
    </subcellularLocation>
</comment>
<dbReference type="GO" id="GO:0008270">
    <property type="term" value="F:zinc ion binding"/>
    <property type="evidence" value="ECO:0007669"/>
    <property type="project" value="UniProtKB-KW"/>
</dbReference>
<evidence type="ECO:0000256" key="2">
    <source>
        <dbReference type="ARBA" id="ARBA00022723"/>
    </source>
</evidence>
<evidence type="ECO:0000256" key="6">
    <source>
        <dbReference type="ARBA" id="ARBA00023015"/>
    </source>
</evidence>
<feature type="domain" description="C2H2-type" evidence="11">
    <location>
        <begin position="210"/>
        <end position="231"/>
    </location>
</feature>
<evidence type="ECO:0000256" key="8">
    <source>
        <dbReference type="ARBA" id="ARBA00023163"/>
    </source>
</evidence>
<feature type="domain" description="C2H2-type" evidence="11">
    <location>
        <begin position="252"/>
        <end position="272"/>
    </location>
</feature>
<dbReference type="GO" id="GO:0000981">
    <property type="term" value="F:DNA-binding transcription factor activity, RNA polymerase II-specific"/>
    <property type="evidence" value="ECO:0007669"/>
    <property type="project" value="TreeGrafter"/>
</dbReference>
<evidence type="ECO:0000313" key="13">
    <source>
        <dbReference type="Proteomes" id="UP001154114"/>
    </source>
</evidence>
<dbReference type="InterPro" id="IPR013087">
    <property type="entry name" value="Znf_C2H2_type"/>
</dbReference>
<proteinExistence type="predicted"/>
<protein>
    <recommendedName>
        <fullName evidence="11">C2H2-type domain-containing protein</fullName>
    </recommendedName>
</protein>
<keyword evidence="13" id="KW-1185">Reference proteome</keyword>
<dbReference type="AlphaFoldDB" id="A0A9P0C083"/>
<evidence type="ECO:0000256" key="9">
    <source>
        <dbReference type="ARBA" id="ARBA00023242"/>
    </source>
</evidence>
<sequence>MENTCRFCLKVSDEEMIKLHTESEILFKIQTSFTMKIHIQDSLPNQSCIECENKITLVYEYYLKIKESEEKIQNCLNKVFTQDIYLQQTNKINIKDEDDRLIFCESKYIKNEDFDQKANLNDTEEKNHKQFNENNDIKNEICMDTDIDNTPHNSDDDTSLSSMKNNKTKPLENSKKPKHQKTKAHLQRKDKTEPEKVLDVNTNIIKQFTCLSCLNVCESHSELIKHYHDEHLLKNKVTYSMDGGDGNVVYKCNGCEKICDSVKDMDKHLGLHNDERPLICKICGRMYKTVTEIIRHARAHNGFKLQCSHKCGYTTAYRGALKEHENRHLDVYKYTCEKCGKGFHARTWYEQHQNIHNGLKPFTCDLCGLAFHMDRYLTAHKSSMHPQTSSVKRYICVHCNQKCDSANSLALHLEQHGINKEKEFLCDFCGKILASGDQLKYHHRMHSGVKPYSCSICNKTFAKKFNVKVHMSSHSSEKSHACAVCGKRYTQKSTLLRHLRRHHAGGTSPIQPG</sequence>
<dbReference type="SMART" id="SM00355">
    <property type="entry name" value="ZnF_C2H2"/>
    <property type="match status" value="10"/>
</dbReference>
<keyword evidence="6" id="KW-0805">Transcription regulation</keyword>
<evidence type="ECO:0000256" key="1">
    <source>
        <dbReference type="ARBA" id="ARBA00004123"/>
    </source>
</evidence>
<keyword evidence="2" id="KW-0479">Metal-binding</keyword>
<keyword evidence="7" id="KW-0238">DNA-binding</keyword>
<evidence type="ECO:0000256" key="10">
    <source>
        <dbReference type="SAM" id="MobiDB-lite"/>
    </source>
</evidence>
<keyword evidence="9" id="KW-0539">Nucleus</keyword>
<keyword evidence="4" id="KW-0863">Zinc-finger</keyword>
<feature type="domain" description="C2H2-type" evidence="11">
    <location>
        <begin position="336"/>
        <end position="356"/>
    </location>
</feature>
<keyword evidence="8" id="KW-0804">Transcription</keyword>
<dbReference type="Pfam" id="PF07776">
    <property type="entry name" value="zf-AD"/>
    <property type="match status" value="1"/>
</dbReference>
<name>A0A9P0C083_CHRIL</name>
<keyword evidence="3" id="KW-0677">Repeat</keyword>
<dbReference type="GO" id="GO:0005634">
    <property type="term" value="C:nucleus"/>
    <property type="evidence" value="ECO:0007669"/>
    <property type="project" value="UniProtKB-SubCell"/>
</dbReference>
<dbReference type="SUPFAM" id="SSF57716">
    <property type="entry name" value="Glucocorticoid receptor-like (DNA-binding domain)"/>
    <property type="match status" value="1"/>
</dbReference>
<evidence type="ECO:0000256" key="3">
    <source>
        <dbReference type="ARBA" id="ARBA00022737"/>
    </source>
</evidence>
<feature type="domain" description="C2H2-type" evidence="11">
    <location>
        <begin position="454"/>
        <end position="474"/>
    </location>
</feature>
<dbReference type="SUPFAM" id="SSF57667">
    <property type="entry name" value="beta-beta-alpha zinc fingers"/>
    <property type="match status" value="4"/>
</dbReference>
<dbReference type="InterPro" id="IPR012934">
    <property type="entry name" value="Znf_AD"/>
</dbReference>
<organism evidence="12 13">
    <name type="scientific">Chrysodeixis includens</name>
    <name type="common">Soybean looper</name>
    <name type="synonym">Pseudoplusia includens</name>
    <dbReference type="NCBI Taxonomy" id="689277"/>
    <lineage>
        <taxon>Eukaryota</taxon>
        <taxon>Metazoa</taxon>
        <taxon>Ecdysozoa</taxon>
        <taxon>Arthropoda</taxon>
        <taxon>Hexapoda</taxon>
        <taxon>Insecta</taxon>
        <taxon>Pterygota</taxon>
        <taxon>Neoptera</taxon>
        <taxon>Endopterygota</taxon>
        <taxon>Lepidoptera</taxon>
        <taxon>Glossata</taxon>
        <taxon>Ditrysia</taxon>
        <taxon>Noctuoidea</taxon>
        <taxon>Noctuidae</taxon>
        <taxon>Plusiinae</taxon>
        <taxon>Chrysodeixis</taxon>
    </lineage>
</organism>
<gene>
    <name evidence="12" type="ORF">CINC_LOCUS8573</name>
</gene>
<dbReference type="OrthoDB" id="3437960at2759"/>
<evidence type="ECO:0000256" key="7">
    <source>
        <dbReference type="ARBA" id="ARBA00023125"/>
    </source>
</evidence>
<dbReference type="EMBL" id="LR824030">
    <property type="protein sequence ID" value="CAH0599165.1"/>
    <property type="molecule type" value="Genomic_DNA"/>
</dbReference>
<feature type="domain" description="C2H2-type" evidence="11">
    <location>
        <begin position="364"/>
        <end position="385"/>
    </location>
</feature>
<dbReference type="Proteomes" id="UP001154114">
    <property type="component" value="Chromosome 27"/>
</dbReference>
<evidence type="ECO:0000259" key="11">
    <source>
        <dbReference type="PROSITE" id="PS00028"/>
    </source>
</evidence>
<dbReference type="FunFam" id="3.30.160.60:FF:000322">
    <property type="entry name" value="GDNF-inducible zinc finger protein 1"/>
    <property type="match status" value="1"/>
</dbReference>
<feature type="domain" description="C2H2-type" evidence="11">
    <location>
        <begin position="396"/>
        <end position="416"/>
    </location>
</feature>
<evidence type="ECO:0000256" key="5">
    <source>
        <dbReference type="ARBA" id="ARBA00022833"/>
    </source>
</evidence>
<dbReference type="PROSITE" id="PS00028">
    <property type="entry name" value="ZINC_FINGER_C2H2_1"/>
    <property type="match status" value="9"/>
</dbReference>
<dbReference type="Pfam" id="PF00096">
    <property type="entry name" value="zf-C2H2"/>
    <property type="match status" value="2"/>
</dbReference>
<dbReference type="Gene3D" id="3.40.1800.20">
    <property type="match status" value="1"/>
</dbReference>
<dbReference type="SMART" id="SM00868">
    <property type="entry name" value="zf-AD"/>
    <property type="match status" value="2"/>
</dbReference>
<dbReference type="InterPro" id="IPR036236">
    <property type="entry name" value="Znf_C2H2_sf"/>
</dbReference>
<feature type="region of interest" description="Disordered" evidence="10">
    <location>
        <begin position="143"/>
        <end position="193"/>
    </location>
</feature>
<evidence type="ECO:0000313" key="12">
    <source>
        <dbReference type="EMBL" id="CAH0599165.1"/>
    </source>
</evidence>
<feature type="domain" description="C2H2-type" evidence="11">
    <location>
        <begin position="426"/>
        <end position="446"/>
    </location>
</feature>
<dbReference type="FunFam" id="3.30.160.60:FF:000630">
    <property type="entry name" value="Zinc finger protein 180"/>
    <property type="match status" value="1"/>
</dbReference>
<reference evidence="12" key="1">
    <citation type="submission" date="2021-12" db="EMBL/GenBank/DDBJ databases">
        <authorList>
            <person name="King R."/>
        </authorList>
    </citation>
    <scope>NUCLEOTIDE SEQUENCE</scope>
</reference>
<accession>A0A9P0C083</accession>
<feature type="compositionally biased region" description="Basic residues" evidence="10">
    <location>
        <begin position="176"/>
        <end position="186"/>
    </location>
</feature>
<dbReference type="GO" id="GO:0000977">
    <property type="term" value="F:RNA polymerase II transcription regulatory region sequence-specific DNA binding"/>
    <property type="evidence" value="ECO:0007669"/>
    <property type="project" value="TreeGrafter"/>
</dbReference>
<dbReference type="PANTHER" id="PTHR24379">
    <property type="entry name" value="KRAB AND ZINC FINGER DOMAIN-CONTAINING"/>
    <property type="match status" value="1"/>
</dbReference>
<dbReference type="Gene3D" id="3.30.160.60">
    <property type="entry name" value="Classic Zinc Finger"/>
    <property type="match status" value="6"/>
</dbReference>
<feature type="domain" description="C2H2-type" evidence="11">
    <location>
        <begin position="482"/>
        <end position="503"/>
    </location>
</feature>
<dbReference type="PANTHER" id="PTHR24379:SF127">
    <property type="entry name" value="BLOODY FINGERS-RELATED"/>
    <property type="match status" value="1"/>
</dbReference>
<evidence type="ECO:0000256" key="4">
    <source>
        <dbReference type="ARBA" id="ARBA00022771"/>
    </source>
</evidence>
<keyword evidence="5" id="KW-0862">Zinc</keyword>